<evidence type="ECO:0000256" key="1">
    <source>
        <dbReference type="ARBA" id="ARBA00022723"/>
    </source>
</evidence>
<dbReference type="GO" id="GO:0004497">
    <property type="term" value="F:monooxygenase activity"/>
    <property type="evidence" value="ECO:0007669"/>
    <property type="project" value="UniProtKB-KW"/>
</dbReference>
<keyword evidence="6" id="KW-1185">Reference proteome</keyword>
<dbReference type="OrthoDB" id="6132182at2759"/>
<feature type="domain" description="Tyrosinase copper-binding" evidence="3">
    <location>
        <begin position="49"/>
        <end position="66"/>
    </location>
</feature>
<dbReference type="STRING" id="1051890.A0A3N4LDY1"/>
<dbReference type="SUPFAM" id="SSF48056">
    <property type="entry name" value="Di-copper centre-containing domain"/>
    <property type="match status" value="1"/>
</dbReference>
<sequence length="308" mass="34810">MNMTEKKAYTDAVLCLTKKPSKAHCTIKGAKSRYDDFQGIHSAQTDFIHWVGHFLPWHRYHLATFEKALREECEYKYGLPYWDWTIDTKSGKRMDDWPVFDAATGLGGNGPFIPLTKKENPFGLIRTGGGCVRDGPFTWPNFVLNLGPTKDTSKTNPHCLTRDFAPTLAAFNLLESVVDETMSQPDFGSFTRRVESVPSFTVPTIHGGGHFSVGGVLGSISNAYNSPADPIFWLHHANLDRIWWNWQKQMIWSRTQDISGPIVPFDYENKAAGNVTLDFKVNLGEVGAEVQLWELMHIQEGVLCYDYI</sequence>
<keyword evidence="5" id="KW-0560">Oxidoreductase</keyword>
<dbReference type="InterPro" id="IPR050316">
    <property type="entry name" value="Tyrosinase/Hemocyanin"/>
</dbReference>
<dbReference type="EMBL" id="ML121566">
    <property type="protein sequence ID" value="RPB20906.1"/>
    <property type="molecule type" value="Genomic_DNA"/>
</dbReference>
<evidence type="ECO:0000313" key="5">
    <source>
        <dbReference type="EMBL" id="RPB20906.1"/>
    </source>
</evidence>
<protein>
    <submittedName>
        <fullName evidence="5">Monooxygenase</fullName>
    </submittedName>
</protein>
<feature type="domain" description="Tyrosinase copper-binding" evidence="4">
    <location>
        <begin position="229"/>
        <end position="240"/>
    </location>
</feature>
<dbReference type="InterPro" id="IPR002227">
    <property type="entry name" value="Tyrosinase_Cu-bd"/>
</dbReference>
<proteinExistence type="predicted"/>
<evidence type="ECO:0000259" key="4">
    <source>
        <dbReference type="PROSITE" id="PS00498"/>
    </source>
</evidence>
<dbReference type="PRINTS" id="PR00092">
    <property type="entry name" value="TYROSINASE"/>
</dbReference>
<dbReference type="AlphaFoldDB" id="A0A3N4LDY1"/>
<dbReference type="PROSITE" id="PS00497">
    <property type="entry name" value="TYROSINASE_1"/>
    <property type="match status" value="1"/>
</dbReference>
<dbReference type="Proteomes" id="UP000267821">
    <property type="component" value="Unassembled WGS sequence"/>
</dbReference>
<organism evidence="5 6">
    <name type="scientific">Terfezia boudieri ATCC MYA-4762</name>
    <dbReference type="NCBI Taxonomy" id="1051890"/>
    <lineage>
        <taxon>Eukaryota</taxon>
        <taxon>Fungi</taxon>
        <taxon>Dikarya</taxon>
        <taxon>Ascomycota</taxon>
        <taxon>Pezizomycotina</taxon>
        <taxon>Pezizomycetes</taxon>
        <taxon>Pezizales</taxon>
        <taxon>Pezizaceae</taxon>
        <taxon>Terfezia</taxon>
    </lineage>
</organism>
<dbReference type="PANTHER" id="PTHR11474:SF126">
    <property type="entry name" value="TYROSINASE-LIKE PROTEIN TYR-1-RELATED"/>
    <property type="match status" value="1"/>
</dbReference>
<evidence type="ECO:0000256" key="2">
    <source>
        <dbReference type="ARBA" id="ARBA00023008"/>
    </source>
</evidence>
<reference evidence="5 6" key="1">
    <citation type="journal article" date="2018" name="Nat. Ecol. Evol.">
        <title>Pezizomycetes genomes reveal the molecular basis of ectomycorrhizal truffle lifestyle.</title>
        <authorList>
            <person name="Murat C."/>
            <person name="Payen T."/>
            <person name="Noel B."/>
            <person name="Kuo A."/>
            <person name="Morin E."/>
            <person name="Chen J."/>
            <person name="Kohler A."/>
            <person name="Krizsan K."/>
            <person name="Balestrini R."/>
            <person name="Da Silva C."/>
            <person name="Montanini B."/>
            <person name="Hainaut M."/>
            <person name="Levati E."/>
            <person name="Barry K.W."/>
            <person name="Belfiori B."/>
            <person name="Cichocki N."/>
            <person name="Clum A."/>
            <person name="Dockter R.B."/>
            <person name="Fauchery L."/>
            <person name="Guy J."/>
            <person name="Iotti M."/>
            <person name="Le Tacon F."/>
            <person name="Lindquist E.A."/>
            <person name="Lipzen A."/>
            <person name="Malagnac F."/>
            <person name="Mello A."/>
            <person name="Molinier V."/>
            <person name="Miyauchi S."/>
            <person name="Poulain J."/>
            <person name="Riccioni C."/>
            <person name="Rubini A."/>
            <person name="Sitrit Y."/>
            <person name="Splivallo R."/>
            <person name="Traeger S."/>
            <person name="Wang M."/>
            <person name="Zifcakova L."/>
            <person name="Wipf D."/>
            <person name="Zambonelli A."/>
            <person name="Paolocci F."/>
            <person name="Nowrousian M."/>
            <person name="Ottonello S."/>
            <person name="Baldrian P."/>
            <person name="Spatafora J.W."/>
            <person name="Henrissat B."/>
            <person name="Nagy L.G."/>
            <person name="Aury J.M."/>
            <person name="Wincker P."/>
            <person name="Grigoriev I.V."/>
            <person name="Bonfante P."/>
            <person name="Martin F.M."/>
        </authorList>
    </citation>
    <scope>NUCLEOTIDE SEQUENCE [LARGE SCALE GENOMIC DNA]</scope>
    <source>
        <strain evidence="5 6">ATCC MYA-4762</strain>
    </source>
</reference>
<name>A0A3N4LDY1_9PEZI</name>
<dbReference type="Gene3D" id="1.10.1280.10">
    <property type="entry name" value="Di-copper center containing domain from catechol oxidase"/>
    <property type="match status" value="1"/>
</dbReference>
<keyword evidence="2" id="KW-0186">Copper</keyword>
<keyword evidence="1" id="KW-0479">Metal-binding</keyword>
<accession>A0A3N4LDY1</accession>
<evidence type="ECO:0000259" key="3">
    <source>
        <dbReference type="PROSITE" id="PS00497"/>
    </source>
</evidence>
<dbReference type="Pfam" id="PF00264">
    <property type="entry name" value="Tyrosinase"/>
    <property type="match status" value="1"/>
</dbReference>
<dbReference type="GO" id="GO:0046872">
    <property type="term" value="F:metal ion binding"/>
    <property type="evidence" value="ECO:0007669"/>
    <property type="project" value="UniProtKB-KW"/>
</dbReference>
<dbReference type="InterPro" id="IPR008922">
    <property type="entry name" value="Di-copper_centre_dom_sf"/>
</dbReference>
<dbReference type="PROSITE" id="PS00498">
    <property type="entry name" value="TYROSINASE_2"/>
    <property type="match status" value="1"/>
</dbReference>
<dbReference type="PANTHER" id="PTHR11474">
    <property type="entry name" value="TYROSINASE FAMILY MEMBER"/>
    <property type="match status" value="1"/>
</dbReference>
<evidence type="ECO:0000313" key="6">
    <source>
        <dbReference type="Proteomes" id="UP000267821"/>
    </source>
</evidence>
<keyword evidence="5" id="KW-0503">Monooxygenase</keyword>
<gene>
    <name evidence="5" type="ORF">L211DRAFT_828696</name>
</gene>
<dbReference type="InParanoid" id="A0A3N4LDY1"/>